<sequence length="45" mass="5340">MQTWCKVKSFIRRNEFWILEGTHMVLFIILSIATMIYAIDSASKF</sequence>
<keyword evidence="1" id="KW-0472">Membrane</keyword>
<comment type="caution">
    <text evidence="2">The sequence shown here is derived from an EMBL/GenBank/DDBJ whole genome shotgun (WGS) entry which is preliminary data.</text>
</comment>
<evidence type="ECO:0000256" key="1">
    <source>
        <dbReference type="SAM" id="Phobius"/>
    </source>
</evidence>
<keyword evidence="1" id="KW-1133">Transmembrane helix</keyword>
<evidence type="ECO:0000313" key="2">
    <source>
        <dbReference type="EMBL" id="KKN22796.1"/>
    </source>
</evidence>
<protein>
    <submittedName>
        <fullName evidence="2">Uncharacterized protein</fullName>
    </submittedName>
</protein>
<name>A0A0F9RCH7_9ZZZZ</name>
<proteinExistence type="predicted"/>
<organism evidence="2">
    <name type="scientific">marine sediment metagenome</name>
    <dbReference type="NCBI Taxonomy" id="412755"/>
    <lineage>
        <taxon>unclassified sequences</taxon>
        <taxon>metagenomes</taxon>
        <taxon>ecological metagenomes</taxon>
    </lineage>
</organism>
<keyword evidence="1" id="KW-0812">Transmembrane</keyword>
<dbReference type="EMBL" id="LAZR01003030">
    <property type="protein sequence ID" value="KKN22796.1"/>
    <property type="molecule type" value="Genomic_DNA"/>
</dbReference>
<gene>
    <name evidence="2" type="ORF">LCGC14_0911580</name>
</gene>
<reference evidence="2" key="1">
    <citation type="journal article" date="2015" name="Nature">
        <title>Complex archaea that bridge the gap between prokaryotes and eukaryotes.</title>
        <authorList>
            <person name="Spang A."/>
            <person name="Saw J.H."/>
            <person name="Jorgensen S.L."/>
            <person name="Zaremba-Niedzwiedzka K."/>
            <person name="Martijn J."/>
            <person name="Lind A.E."/>
            <person name="van Eijk R."/>
            <person name="Schleper C."/>
            <person name="Guy L."/>
            <person name="Ettema T.J."/>
        </authorList>
    </citation>
    <scope>NUCLEOTIDE SEQUENCE</scope>
</reference>
<dbReference type="AlphaFoldDB" id="A0A0F9RCH7"/>
<feature type="transmembrane region" description="Helical" evidence="1">
    <location>
        <begin position="16"/>
        <end position="39"/>
    </location>
</feature>
<accession>A0A0F9RCH7</accession>